<dbReference type="Proteomes" id="UP000634455">
    <property type="component" value="Unassembled WGS sequence"/>
</dbReference>
<keyword evidence="3" id="KW-0812">Transmembrane</keyword>
<proteinExistence type="predicted"/>
<evidence type="ECO:0000256" key="3">
    <source>
        <dbReference type="SAM" id="Phobius"/>
    </source>
</evidence>
<dbReference type="RefSeq" id="WP_189639926.1">
    <property type="nucleotide sequence ID" value="NZ_BMZF01000003.1"/>
</dbReference>
<keyword evidence="3" id="KW-0472">Membrane</keyword>
<dbReference type="NCBIfam" id="TIGR03142">
    <property type="entry name" value="cytochro_ccmI"/>
    <property type="match status" value="1"/>
</dbReference>
<dbReference type="SMART" id="SM00028">
    <property type="entry name" value="TPR"/>
    <property type="match status" value="3"/>
</dbReference>
<evidence type="ECO:0000256" key="2">
    <source>
        <dbReference type="ARBA" id="ARBA00022748"/>
    </source>
</evidence>
<accession>A0ABQ3D2S9</accession>
<keyword evidence="5" id="KW-1185">Reference proteome</keyword>
<organism evidence="4 5">
    <name type="scientific">Paramylibacter ulvae</name>
    <dbReference type="NCBI Taxonomy" id="1651968"/>
    <lineage>
        <taxon>Bacteria</taxon>
        <taxon>Pseudomonadati</taxon>
        <taxon>Pseudomonadota</taxon>
        <taxon>Alphaproteobacteria</taxon>
        <taxon>Rhodobacterales</taxon>
        <taxon>Paracoccaceae</taxon>
        <taxon>Paramylibacter</taxon>
    </lineage>
</organism>
<feature type="transmembrane region" description="Helical" evidence="3">
    <location>
        <begin position="90"/>
        <end position="110"/>
    </location>
</feature>
<gene>
    <name evidence="4" type="primary">cycH</name>
    <name evidence="4" type="ORF">GCM10008927_14520</name>
</gene>
<dbReference type="InterPro" id="IPR017560">
    <property type="entry name" value="Cyt_c_biogenesis_CcmI"/>
</dbReference>
<sequence>MIWGAAIILALICFGILMKPVLRPTMAAQLEHNETALEIYKDQLAEIDRDLVRGLIGDTDAAAARLEIQRRILAMGKGRKSIASTSKSNGLLLAIAAVFVPIAGMGIYAITGSPDARSVPYATRGEEVAQAREITDLATRLREKLTAHADGGPSEGWILLGQTYMGMARYNDAAEAFGVVAAREDADSVVFSRYGEALIAAENGSITPLAETQLDRSLAMDPRNPAPSYYKALAHQQRGDLDSAYQVLSDRLAQAENWQPWMESFAMLANDIRGQIDRPALVLPDRPAGPSAADMQAAQDMDADDRAAFIQSMVTGLAERLAQNPDDLDGWLRLARAYDVLGEADKAKQAYQSAKPLVDNLADDDPRKGIVENALSLN</sequence>
<comment type="subcellular location">
    <subcellularLocation>
        <location evidence="1">Cell envelope</location>
    </subcellularLocation>
</comment>
<evidence type="ECO:0000313" key="5">
    <source>
        <dbReference type="Proteomes" id="UP000634455"/>
    </source>
</evidence>
<dbReference type="EMBL" id="BMZF01000003">
    <property type="protein sequence ID" value="GHA50516.1"/>
    <property type="molecule type" value="Genomic_DNA"/>
</dbReference>
<feature type="transmembrane region" description="Helical" evidence="3">
    <location>
        <begin position="6"/>
        <end position="22"/>
    </location>
</feature>
<keyword evidence="2" id="KW-0201">Cytochrome c-type biogenesis</keyword>
<evidence type="ECO:0000313" key="4">
    <source>
        <dbReference type="EMBL" id="GHA50516.1"/>
    </source>
</evidence>
<dbReference type="InterPro" id="IPR051263">
    <property type="entry name" value="C-type_cytochrome_biogenesis"/>
</dbReference>
<comment type="caution">
    <text evidence="4">The sequence shown here is derived from an EMBL/GenBank/DDBJ whole genome shotgun (WGS) entry which is preliminary data.</text>
</comment>
<evidence type="ECO:0000256" key="1">
    <source>
        <dbReference type="ARBA" id="ARBA00004196"/>
    </source>
</evidence>
<reference evidence="5" key="1">
    <citation type="journal article" date="2019" name="Int. J. Syst. Evol. Microbiol.">
        <title>The Global Catalogue of Microorganisms (GCM) 10K type strain sequencing project: providing services to taxonomists for standard genome sequencing and annotation.</title>
        <authorList>
            <consortium name="The Broad Institute Genomics Platform"/>
            <consortium name="The Broad Institute Genome Sequencing Center for Infectious Disease"/>
            <person name="Wu L."/>
            <person name="Ma J."/>
        </authorList>
    </citation>
    <scope>NUCLEOTIDE SEQUENCE [LARGE SCALE GENOMIC DNA]</scope>
    <source>
        <strain evidence="5">KCTC 32465</strain>
    </source>
</reference>
<dbReference type="Gene3D" id="1.25.40.10">
    <property type="entry name" value="Tetratricopeptide repeat domain"/>
    <property type="match status" value="2"/>
</dbReference>
<dbReference type="PANTHER" id="PTHR47870">
    <property type="entry name" value="CYTOCHROME C-TYPE BIOGENESIS PROTEIN CCMH"/>
    <property type="match status" value="1"/>
</dbReference>
<dbReference type="InterPro" id="IPR019734">
    <property type="entry name" value="TPR_rpt"/>
</dbReference>
<dbReference type="PANTHER" id="PTHR47870:SF1">
    <property type="entry name" value="CYTOCHROME C-TYPE BIOGENESIS PROTEIN CCMH"/>
    <property type="match status" value="1"/>
</dbReference>
<keyword evidence="3" id="KW-1133">Transmembrane helix</keyword>
<name>A0ABQ3D2S9_9RHOB</name>
<protein>
    <submittedName>
        <fullName evidence="4">C-type cytochrome biogenesis protein CcmI</fullName>
    </submittedName>
</protein>
<dbReference type="SUPFAM" id="SSF48452">
    <property type="entry name" value="TPR-like"/>
    <property type="match status" value="1"/>
</dbReference>
<dbReference type="InterPro" id="IPR011990">
    <property type="entry name" value="TPR-like_helical_dom_sf"/>
</dbReference>